<feature type="region of interest" description="Disordered" evidence="1">
    <location>
        <begin position="707"/>
        <end position="806"/>
    </location>
</feature>
<organism evidence="4 5">
    <name type="scientific">Gymnodraco acuticeps</name>
    <name type="common">Antarctic dragonfish</name>
    <dbReference type="NCBI Taxonomy" id="8218"/>
    <lineage>
        <taxon>Eukaryota</taxon>
        <taxon>Metazoa</taxon>
        <taxon>Chordata</taxon>
        <taxon>Craniata</taxon>
        <taxon>Vertebrata</taxon>
        <taxon>Euteleostomi</taxon>
        <taxon>Actinopterygii</taxon>
        <taxon>Neopterygii</taxon>
        <taxon>Teleostei</taxon>
        <taxon>Neoteleostei</taxon>
        <taxon>Acanthomorphata</taxon>
        <taxon>Eupercaria</taxon>
        <taxon>Perciformes</taxon>
        <taxon>Notothenioidei</taxon>
        <taxon>Bathydraconidae</taxon>
        <taxon>Gymnodraco</taxon>
    </lineage>
</organism>
<dbReference type="Gene3D" id="1.10.720.50">
    <property type="entry name" value="PWWP, helical domain"/>
    <property type="match status" value="1"/>
</dbReference>
<dbReference type="PANTHER" id="PTHR47272:SF2">
    <property type="entry name" value="PIGGYBAC TRANSPOSABLE ELEMENT-DERIVED PROTEIN 3-LIKE"/>
    <property type="match status" value="1"/>
</dbReference>
<feature type="compositionally biased region" description="Acidic residues" evidence="1">
    <location>
        <begin position="969"/>
        <end position="981"/>
    </location>
</feature>
<dbReference type="Pfam" id="PF13843">
    <property type="entry name" value="DDE_Tnp_1_7"/>
    <property type="match status" value="1"/>
</dbReference>
<accession>A0A6P8VK83</accession>
<evidence type="ECO:0000256" key="1">
    <source>
        <dbReference type="SAM" id="MobiDB-lite"/>
    </source>
</evidence>
<reference evidence="5 6" key="1">
    <citation type="submission" date="2025-04" db="UniProtKB">
        <authorList>
            <consortium name="RefSeq"/>
        </authorList>
    </citation>
    <scope>IDENTIFICATION</scope>
</reference>
<dbReference type="GeneID" id="117558748"/>
<feature type="compositionally biased region" description="Acidic residues" evidence="1">
    <location>
        <begin position="1513"/>
        <end position="1523"/>
    </location>
</feature>
<dbReference type="InterPro" id="IPR036872">
    <property type="entry name" value="CH_dom_sf"/>
</dbReference>
<protein>
    <submittedName>
        <fullName evidence="5 6">Uncharacterized protein LOC117558748 isoform X1</fullName>
    </submittedName>
</protein>
<feature type="compositionally biased region" description="Acidic residues" evidence="1">
    <location>
        <begin position="995"/>
        <end position="1008"/>
    </location>
</feature>
<dbReference type="SUPFAM" id="SSF63748">
    <property type="entry name" value="Tudor/PWWP/MBT"/>
    <property type="match status" value="1"/>
</dbReference>
<feature type="domain" description="Calponin-homology (CH)" evidence="2">
    <location>
        <begin position="16"/>
        <end position="118"/>
    </location>
</feature>
<evidence type="ECO:0000313" key="5">
    <source>
        <dbReference type="RefSeq" id="XP_034091016.1"/>
    </source>
</evidence>
<dbReference type="InterPro" id="IPR000313">
    <property type="entry name" value="PWWP_dom"/>
</dbReference>
<feature type="region of interest" description="Disordered" evidence="1">
    <location>
        <begin position="1509"/>
        <end position="1528"/>
    </location>
</feature>
<dbReference type="OrthoDB" id="641149at2759"/>
<dbReference type="RefSeq" id="XP_034091016.1">
    <property type="nucleotide sequence ID" value="XM_034235125.1"/>
</dbReference>
<proteinExistence type="predicted"/>
<name>A0A6P8VK83_GYMAC</name>
<dbReference type="RefSeq" id="XP_034091017.1">
    <property type="nucleotide sequence ID" value="XM_034235126.1"/>
</dbReference>
<evidence type="ECO:0000259" key="2">
    <source>
        <dbReference type="PROSITE" id="PS50021"/>
    </source>
</evidence>
<dbReference type="InterPro" id="IPR001715">
    <property type="entry name" value="CH_dom"/>
</dbReference>
<evidence type="ECO:0000259" key="3">
    <source>
        <dbReference type="PROSITE" id="PS50812"/>
    </source>
</evidence>
<sequence>MATMNVAVNVPAYARQPNRHEVLAWLNSTLQAGFAGLDHVYTGAAFCQLIDCLFPETLDLSSVRFESNEKVDSLHNYSLLQTAFRKVAVLRYIPVEPLMARNVSVTLQFLNWFYLFFKKNMSETREYNAFEARGGKNIVPPRTESEEENEVRRVAKEKKRNLKSEADAKAGQETKERNKIKKQKEEQADEESHETFLLFIKRYCSDTSADPSVSAFLSPTHCADVIKACYSLPYCLYLYMDVELGLEKNTSVLLVGYFDQNSGVSVVKPLLTLQLSGCYADPQYSEDAGIHTVHTHAETDASLLIKELKRNDLWLPNAAVFYCNAPNLRVSNVFLSHLQPFNQNIISLCGLPGMTSRACQAGLLSSFSCVVDLIRDIHYHYYTCPSVSDSVKGLFADEKYYNPSLPIAAQCLFIIHACQKMADCWRLLVEYFKSLNQVEDSNRIRAQLLDYKIRLRIIFLAQNLEPIRALQELQASSNACVTVELQLTSMAMHSFASSLLRPSAIENFLNKRNVSHLQTSSDLLLVKDVRVGSSARDFLWASAVVDLGEADRKVFRSDAKAFYKAVLESFAESLPEDLGDVALKNMGRVLGHSEDINGNKLTAGELTELADQLGLFKAGVSGKKILVSSYFHFLKTTKKEQSVSWKKILYMNRHFTSLRRLFQSILALPSSLHRTQVFAKMCNKALPQSKEPPISLSELYERLEIPNTLRKHRKKPVQSKNDNKRKEESSSDDGDGAVAKPRLQLPSKRPITKEDSEKTDNSSDVVDVTEESKMRPRNMKPGSESSPKAKYSCVEDSKNDDEDSDCMILTRTPPKTADLTDVMGELVWGLVEGFASWPAVIVPSKEEKQDPEWRMVSWYGQNMSSTMKFQALKPFASFAQHFSSNSFAILDTYRESIFLSLKEAALRCKKPFAASDEDRDELLKQMLDWALGGFLPSGPGGLKATAASNERFSVQQTLELLGLIDGDNSDLEDLSDNDDPILDVNYQRPPQEQSSSEDEDDSSDDEDPIPQPTEHSRGRKRLRGANNGSGSGSGTGSSRTPRRRRQTQQIEADRSDDDSEEPTPGPSTQGQPNKERGLRWRATPLTPDLAQFVHEDDTELDRNGWTPLDYFEQYIDRDLMKMISDCSNAMSLSRSGDPLNTSVDEVYHFFGACILMSCIRYPTIRMYWSKALRITAITDKFTRNRFFRLRGSIKVLIDDDVPEDLRKRDKFWKVRPFLDRILQGCKSQNRPECASIDEQMIPFTGTCPYRQYLPMKPNPVGIKNFVCATADGIVLDFDLYQGKGALLEQVEEEEVGLGLGGLVLARLCQTLHRGTKVYCDRFFTSIRCVEQMMKKEMYITGTIMKNRLAGAKEKLASDKTMKNTGRGTSSELSTEDGKLCVVKWYDNKPVLMMSVVHGTEPEDTCQRWDKKLKEYVTVSRPSIVREYNLKMGGVDLIDRMISYYRMSARTKKWTMRMLMHFTDLALANSWLLYRKDLAICAAPKKSIMQFLEFRTEMAMTLLAQHHGQGSDADLSEQSEEEDNSNQGKKRFVTAVPHVSVRRRANAHLPEMISLKNAARCRVAGCTGRTRVRCVTCKVFLCLQGDRNCYTAFHT</sequence>
<dbReference type="PANTHER" id="PTHR47272">
    <property type="entry name" value="DDE_TNP_1_7 DOMAIN-CONTAINING PROTEIN"/>
    <property type="match status" value="1"/>
</dbReference>
<evidence type="ECO:0000313" key="6">
    <source>
        <dbReference type="RefSeq" id="XP_034091017.1"/>
    </source>
</evidence>
<dbReference type="Gene3D" id="2.30.30.140">
    <property type="match status" value="1"/>
</dbReference>
<feature type="compositionally biased region" description="Basic and acidic residues" evidence="1">
    <location>
        <begin position="162"/>
        <end position="177"/>
    </location>
</feature>
<dbReference type="PROSITE" id="PS50812">
    <property type="entry name" value="PWWP"/>
    <property type="match status" value="1"/>
</dbReference>
<feature type="region of interest" description="Disordered" evidence="1">
    <location>
        <begin position="136"/>
        <end position="189"/>
    </location>
</feature>
<feature type="region of interest" description="Disordered" evidence="1">
    <location>
        <begin position="969"/>
        <end position="1078"/>
    </location>
</feature>
<dbReference type="PROSITE" id="PS50021">
    <property type="entry name" value="CH"/>
    <property type="match status" value="1"/>
</dbReference>
<dbReference type="InterPro" id="IPR029526">
    <property type="entry name" value="PGBD"/>
</dbReference>
<dbReference type="Pfam" id="PF00307">
    <property type="entry name" value="CH"/>
    <property type="match status" value="1"/>
</dbReference>
<evidence type="ECO:0000313" key="4">
    <source>
        <dbReference type="Proteomes" id="UP000515161"/>
    </source>
</evidence>
<dbReference type="SUPFAM" id="SSF47576">
    <property type="entry name" value="Calponin-homology domain, CH-domain"/>
    <property type="match status" value="1"/>
</dbReference>
<keyword evidence="4" id="KW-1185">Reference proteome</keyword>
<gene>
    <name evidence="5 6" type="primary">LOC117558748</name>
</gene>
<dbReference type="KEGG" id="gacu:117558748"/>
<feature type="domain" description="PWWP" evidence="3">
    <location>
        <begin position="823"/>
        <end position="878"/>
    </location>
</feature>
<dbReference type="Proteomes" id="UP000515161">
    <property type="component" value="Unplaced"/>
</dbReference>
<dbReference type="Pfam" id="PF00855">
    <property type="entry name" value="PWWP"/>
    <property type="match status" value="1"/>
</dbReference>
<dbReference type="Gene3D" id="1.10.418.10">
    <property type="entry name" value="Calponin-like domain"/>
    <property type="match status" value="1"/>
</dbReference>
<feature type="compositionally biased region" description="Basic and acidic residues" evidence="1">
    <location>
        <begin position="751"/>
        <end position="761"/>
    </location>
</feature>